<keyword evidence="4 7" id="KW-0067">ATP-binding</keyword>
<evidence type="ECO:0000256" key="5">
    <source>
        <dbReference type="ARBA" id="ARBA00038388"/>
    </source>
</evidence>
<keyword evidence="8" id="KW-1185">Reference proteome</keyword>
<dbReference type="GO" id="GO:0089705">
    <property type="term" value="P:protein localization to outer membrane"/>
    <property type="evidence" value="ECO:0007669"/>
    <property type="project" value="TreeGrafter"/>
</dbReference>
<protein>
    <submittedName>
        <fullName evidence="7">ABC transporter ATP-binding protein</fullName>
    </submittedName>
</protein>
<dbReference type="SMART" id="SM00382">
    <property type="entry name" value="AAA"/>
    <property type="match status" value="1"/>
</dbReference>
<accession>A0A927D0C0</accession>
<dbReference type="InterPro" id="IPR017871">
    <property type="entry name" value="ABC_transporter-like_CS"/>
</dbReference>
<evidence type="ECO:0000256" key="3">
    <source>
        <dbReference type="ARBA" id="ARBA00022741"/>
    </source>
</evidence>
<dbReference type="PANTHER" id="PTHR24220">
    <property type="entry name" value="IMPORT ATP-BINDING PROTEIN"/>
    <property type="match status" value="1"/>
</dbReference>
<dbReference type="InterPro" id="IPR003593">
    <property type="entry name" value="AAA+_ATPase"/>
</dbReference>
<keyword evidence="2" id="KW-0997">Cell inner membrane</keyword>
<dbReference type="Proteomes" id="UP000635142">
    <property type="component" value="Unassembled WGS sequence"/>
</dbReference>
<dbReference type="GO" id="GO:0005524">
    <property type="term" value="F:ATP binding"/>
    <property type="evidence" value="ECO:0007669"/>
    <property type="project" value="UniProtKB-KW"/>
</dbReference>
<evidence type="ECO:0000259" key="6">
    <source>
        <dbReference type="PROSITE" id="PS50893"/>
    </source>
</evidence>
<keyword evidence="3" id="KW-0547">Nucleotide-binding</keyword>
<keyword evidence="1" id="KW-0813">Transport</keyword>
<keyword evidence="2" id="KW-1003">Cell membrane</keyword>
<dbReference type="GO" id="GO:0098796">
    <property type="term" value="C:membrane protein complex"/>
    <property type="evidence" value="ECO:0007669"/>
    <property type="project" value="UniProtKB-ARBA"/>
</dbReference>
<comment type="caution">
    <text evidence="7">The sequence shown here is derived from an EMBL/GenBank/DDBJ whole genome shotgun (WGS) entry which is preliminary data.</text>
</comment>
<dbReference type="Pfam" id="PF00005">
    <property type="entry name" value="ABC_tran"/>
    <property type="match status" value="1"/>
</dbReference>
<dbReference type="GO" id="GO:0005886">
    <property type="term" value="C:plasma membrane"/>
    <property type="evidence" value="ECO:0007669"/>
    <property type="project" value="TreeGrafter"/>
</dbReference>
<dbReference type="PROSITE" id="PS50893">
    <property type="entry name" value="ABC_TRANSPORTER_2"/>
    <property type="match status" value="1"/>
</dbReference>
<dbReference type="PANTHER" id="PTHR24220:SF689">
    <property type="entry name" value="LIPOPROTEIN-RELEASING SYSTEM ATP-BINDING PROTEIN LOLD"/>
    <property type="match status" value="1"/>
</dbReference>
<name>A0A927D0C0_9RHOB</name>
<dbReference type="PROSITE" id="PS00211">
    <property type="entry name" value="ABC_TRANSPORTER_1"/>
    <property type="match status" value="1"/>
</dbReference>
<organism evidence="7 8">
    <name type="scientific">Sulfitobacter aestuariivivens</name>
    <dbReference type="NCBI Taxonomy" id="2766981"/>
    <lineage>
        <taxon>Bacteria</taxon>
        <taxon>Pseudomonadati</taxon>
        <taxon>Pseudomonadota</taxon>
        <taxon>Alphaproteobacteria</taxon>
        <taxon>Rhodobacterales</taxon>
        <taxon>Roseobacteraceae</taxon>
        <taxon>Sulfitobacter</taxon>
    </lineage>
</organism>
<evidence type="ECO:0000256" key="4">
    <source>
        <dbReference type="ARBA" id="ARBA00022840"/>
    </source>
</evidence>
<dbReference type="GO" id="GO:0044874">
    <property type="term" value="P:lipoprotein localization to outer membrane"/>
    <property type="evidence" value="ECO:0007669"/>
    <property type="project" value="TreeGrafter"/>
</dbReference>
<dbReference type="RefSeq" id="WP_191073726.1">
    <property type="nucleotide sequence ID" value="NZ_JACTAG010000001.1"/>
</dbReference>
<feature type="domain" description="ABC transporter" evidence="6">
    <location>
        <begin position="6"/>
        <end position="228"/>
    </location>
</feature>
<dbReference type="CDD" id="cd03255">
    <property type="entry name" value="ABC_MJ0796_LolCDE_FtsE"/>
    <property type="match status" value="1"/>
</dbReference>
<sequence length="229" mass="24417">MSKPVLRLAGIAKSYNHGKPNEINVLRGVDLEIATGEIVALVAPSGAGKSTLLHIAGLLDTPDQGTVHVSGDDMTGQSDRIRTRVRRGDVGFIYQFHHLLPEFTALENITLPQLANGVGKSTAEARARDLLREVGVEDRAGHRPAALSGGEQQRVAFCRALANQPQLLLADEPTGNLDPATADQVFATLMGLVRGTGLSALIATHNLELAARMDRQIRLEAGQLVPMVS</sequence>
<reference evidence="7" key="1">
    <citation type="submission" date="2020-08" db="EMBL/GenBank/DDBJ databases">
        <title>Sulfitobacter aestuariivivens sp. nov., isolated from a tidal flat.</title>
        <authorList>
            <person name="Park S."/>
            <person name="Yoon J.-H."/>
        </authorList>
    </citation>
    <scope>NUCLEOTIDE SEQUENCE</scope>
    <source>
        <strain evidence="7">TSTF-M16</strain>
    </source>
</reference>
<dbReference type="Gene3D" id="3.40.50.300">
    <property type="entry name" value="P-loop containing nucleotide triphosphate hydrolases"/>
    <property type="match status" value="1"/>
</dbReference>
<evidence type="ECO:0000256" key="2">
    <source>
        <dbReference type="ARBA" id="ARBA00022519"/>
    </source>
</evidence>
<dbReference type="GO" id="GO:0016887">
    <property type="term" value="F:ATP hydrolysis activity"/>
    <property type="evidence" value="ECO:0007669"/>
    <property type="project" value="InterPro"/>
</dbReference>
<evidence type="ECO:0000313" key="7">
    <source>
        <dbReference type="EMBL" id="MBD3662715.1"/>
    </source>
</evidence>
<keyword evidence="2" id="KW-0472">Membrane</keyword>
<dbReference type="SUPFAM" id="SSF52540">
    <property type="entry name" value="P-loop containing nucleoside triphosphate hydrolases"/>
    <property type="match status" value="1"/>
</dbReference>
<dbReference type="InterPro" id="IPR017911">
    <property type="entry name" value="MacB-like_ATP-bd"/>
</dbReference>
<dbReference type="InterPro" id="IPR027417">
    <property type="entry name" value="P-loop_NTPase"/>
</dbReference>
<dbReference type="GO" id="GO:0022857">
    <property type="term" value="F:transmembrane transporter activity"/>
    <property type="evidence" value="ECO:0007669"/>
    <property type="project" value="UniProtKB-ARBA"/>
</dbReference>
<dbReference type="InterPro" id="IPR015854">
    <property type="entry name" value="ABC_transpr_LolD-like"/>
</dbReference>
<dbReference type="EMBL" id="JACTAG010000001">
    <property type="protein sequence ID" value="MBD3662715.1"/>
    <property type="molecule type" value="Genomic_DNA"/>
</dbReference>
<gene>
    <name evidence="7" type="ORF">H9Q16_02160</name>
</gene>
<evidence type="ECO:0000313" key="8">
    <source>
        <dbReference type="Proteomes" id="UP000635142"/>
    </source>
</evidence>
<comment type="similarity">
    <text evidence="5">Belongs to the ABC transporter superfamily. Macrolide exporter (TC 3.A.1.122) family.</text>
</comment>
<dbReference type="AlphaFoldDB" id="A0A927D0C0"/>
<evidence type="ECO:0000256" key="1">
    <source>
        <dbReference type="ARBA" id="ARBA00022448"/>
    </source>
</evidence>
<proteinExistence type="inferred from homology"/>
<dbReference type="InterPro" id="IPR003439">
    <property type="entry name" value="ABC_transporter-like_ATP-bd"/>
</dbReference>
<dbReference type="FunFam" id="3.40.50.300:FF:000032">
    <property type="entry name" value="Export ABC transporter ATP-binding protein"/>
    <property type="match status" value="1"/>
</dbReference>